<comment type="caution">
    <text evidence="1">The sequence shown here is derived from an EMBL/GenBank/DDBJ whole genome shotgun (WGS) entry which is preliminary data.</text>
</comment>
<sequence>MEPELEREPLPSFTNKDVQDAYENWEAKSRDEKMDFLLSIPMRKDSNLKKNEAAMRAILVKAETDPDEWVQRLALLLASVVGTTTVSSSEVDKEFMYALTKEVSKQRVVENALIPEALELVGFSAVMRRTLRWQ</sequence>
<dbReference type="Proteomes" id="UP001642484">
    <property type="component" value="Unassembled WGS sequence"/>
</dbReference>
<gene>
    <name evidence="1" type="ORF">CCMP2556_LOCUS40251</name>
</gene>
<accession>A0ABP0Q5X8</accession>
<proteinExistence type="predicted"/>
<evidence type="ECO:0000313" key="2">
    <source>
        <dbReference type="Proteomes" id="UP001642484"/>
    </source>
</evidence>
<protein>
    <submittedName>
        <fullName evidence="1">Uncharacterized protein</fullName>
    </submittedName>
</protein>
<keyword evidence="2" id="KW-1185">Reference proteome</keyword>
<dbReference type="EMBL" id="CAXAMN010023929">
    <property type="protein sequence ID" value="CAK9082404.1"/>
    <property type="molecule type" value="Genomic_DNA"/>
</dbReference>
<name>A0ABP0Q5X8_9DINO</name>
<reference evidence="1 2" key="1">
    <citation type="submission" date="2024-02" db="EMBL/GenBank/DDBJ databases">
        <authorList>
            <person name="Chen Y."/>
            <person name="Shah S."/>
            <person name="Dougan E. K."/>
            <person name="Thang M."/>
            <person name="Chan C."/>
        </authorList>
    </citation>
    <scope>NUCLEOTIDE SEQUENCE [LARGE SCALE GENOMIC DNA]</scope>
</reference>
<organism evidence="1 2">
    <name type="scientific">Durusdinium trenchii</name>
    <dbReference type="NCBI Taxonomy" id="1381693"/>
    <lineage>
        <taxon>Eukaryota</taxon>
        <taxon>Sar</taxon>
        <taxon>Alveolata</taxon>
        <taxon>Dinophyceae</taxon>
        <taxon>Suessiales</taxon>
        <taxon>Symbiodiniaceae</taxon>
        <taxon>Durusdinium</taxon>
    </lineage>
</organism>
<evidence type="ECO:0000313" key="1">
    <source>
        <dbReference type="EMBL" id="CAK9082404.1"/>
    </source>
</evidence>